<feature type="compositionally biased region" description="Basic and acidic residues" evidence="1">
    <location>
        <begin position="73"/>
        <end position="85"/>
    </location>
</feature>
<proteinExistence type="predicted"/>
<dbReference type="OrthoDB" id="440596at2759"/>
<sequence>MSSPPSDVKLTLERTSSTLLQQIEALEKRTSELKRSREALEASHKKQLESKDDVEELAELAEDTAKTQNADDPPAKPDEEEDRNKLPQVLGDESKQAILVDPRRWARERLATALREQGEELEQNFKPRASLASGGAAAAQKPPVSSSEMQATAIPTPTTVPPKMNAIGGDTDTNAFIAKANAANAPGTLAKASSAGGMMKGSMPNPSSMGAVAKGAPPLGAPLSMPTSPGLPMAKLPTPCGPGPNGAVLPKLPGVPGLDLGCGGPSLPCMGGCMGVAGGSIGMPPSLSNLGGGMCPTGPAGPSLGSTSGGNPDGEGDDMQQQMMLQMQMQMQMMMMGAMMGSMLGENDDKKKGKKRKKDKTNDVNDADDLPPGPSSDMSHPSYRPPDMEQIPGITDRRFEGRITMWFEDKGYGFIGNDDLKQKFNGMDVFLHANQKRHFNQGDQVVFSVFKNYRGQPQATELRAGRASLG</sequence>
<feature type="region of interest" description="Disordered" evidence="1">
    <location>
        <begin position="343"/>
        <end position="392"/>
    </location>
</feature>
<protein>
    <recommendedName>
        <fullName evidence="4">CSD domain-containing protein</fullName>
    </recommendedName>
</protein>
<evidence type="ECO:0000313" key="2">
    <source>
        <dbReference type="EMBL" id="CAE7252995.1"/>
    </source>
</evidence>
<comment type="caution">
    <text evidence="2">The sequence shown here is derived from an EMBL/GenBank/DDBJ whole genome shotgun (WGS) entry which is preliminary data.</text>
</comment>
<gene>
    <name evidence="2" type="ORF">SPIL2461_LOCUS4961</name>
</gene>
<name>A0A812LW59_SYMPI</name>
<dbReference type="SUPFAM" id="SSF50249">
    <property type="entry name" value="Nucleic acid-binding proteins"/>
    <property type="match status" value="1"/>
</dbReference>
<dbReference type="EMBL" id="CAJNIZ010006832">
    <property type="protein sequence ID" value="CAE7252995.1"/>
    <property type="molecule type" value="Genomic_DNA"/>
</dbReference>
<feature type="region of interest" description="Disordered" evidence="1">
    <location>
        <begin position="290"/>
        <end position="318"/>
    </location>
</feature>
<dbReference type="Proteomes" id="UP000649617">
    <property type="component" value="Unassembled WGS sequence"/>
</dbReference>
<dbReference type="Gene3D" id="2.40.50.140">
    <property type="entry name" value="Nucleic acid-binding proteins"/>
    <property type="match status" value="1"/>
</dbReference>
<feature type="region of interest" description="Disordered" evidence="1">
    <location>
        <begin position="35"/>
        <end position="100"/>
    </location>
</feature>
<feature type="compositionally biased region" description="Basic and acidic residues" evidence="1">
    <location>
        <begin position="35"/>
        <end position="51"/>
    </location>
</feature>
<organism evidence="2 3">
    <name type="scientific">Symbiodinium pilosum</name>
    <name type="common">Dinoflagellate</name>
    <dbReference type="NCBI Taxonomy" id="2952"/>
    <lineage>
        <taxon>Eukaryota</taxon>
        <taxon>Sar</taxon>
        <taxon>Alveolata</taxon>
        <taxon>Dinophyceae</taxon>
        <taxon>Suessiales</taxon>
        <taxon>Symbiodiniaceae</taxon>
        <taxon>Symbiodinium</taxon>
    </lineage>
</organism>
<feature type="compositionally biased region" description="Acidic residues" evidence="1">
    <location>
        <begin position="52"/>
        <end position="62"/>
    </location>
</feature>
<evidence type="ECO:0000313" key="3">
    <source>
        <dbReference type="Proteomes" id="UP000649617"/>
    </source>
</evidence>
<keyword evidence="3" id="KW-1185">Reference proteome</keyword>
<evidence type="ECO:0008006" key="4">
    <source>
        <dbReference type="Google" id="ProtNLM"/>
    </source>
</evidence>
<reference evidence="2" key="1">
    <citation type="submission" date="2021-02" db="EMBL/GenBank/DDBJ databases">
        <authorList>
            <person name="Dougan E. K."/>
            <person name="Rhodes N."/>
            <person name="Thang M."/>
            <person name="Chan C."/>
        </authorList>
    </citation>
    <scope>NUCLEOTIDE SEQUENCE</scope>
</reference>
<accession>A0A812LW59</accession>
<dbReference type="InterPro" id="IPR012340">
    <property type="entry name" value="NA-bd_OB-fold"/>
</dbReference>
<evidence type="ECO:0000256" key="1">
    <source>
        <dbReference type="SAM" id="MobiDB-lite"/>
    </source>
</evidence>
<dbReference type="AlphaFoldDB" id="A0A812LW59"/>